<sequence>FSFDFSDGEEDEDDEGISERSLRRSPSDDEVETIEAIALFDYVGRTEKELSFKKNQIIYIFKRMNQEWWQGCLAGGNESGYVPDGYIKLKTRFV</sequence>
<dbReference type="InterPro" id="IPR001452">
    <property type="entry name" value="SH3_domain"/>
</dbReference>
<dbReference type="SMART" id="SM00326">
    <property type="entry name" value="SH3"/>
    <property type="match status" value="1"/>
</dbReference>
<dbReference type="Proteomes" id="UP000663848">
    <property type="component" value="Unassembled WGS sequence"/>
</dbReference>
<feature type="domain" description="SH3" evidence="5">
    <location>
        <begin position="31"/>
        <end position="92"/>
    </location>
</feature>
<feature type="region of interest" description="Disordered" evidence="4">
    <location>
        <begin position="1"/>
        <end position="28"/>
    </location>
</feature>
<reference evidence="6" key="1">
    <citation type="submission" date="2021-02" db="EMBL/GenBank/DDBJ databases">
        <authorList>
            <person name="Nowell W R."/>
        </authorList>
    </citation>
    <scope>NUCLEOTIDE SEQUENCE</scope>
</reference>
<dbReference type="InterPro" id="IPR051627">
    <property type="entry name" value="SLIT-ROBO_RhoGAP"/>
</dbReference>
<evidence type="ECO:0000313" key="6">
    <source>
        <dbReference type="EMBL" id="CAF5003549.1"/>
    </source>
</evidence>
<feature type="non-terminal residue" evidence="6">
    <location>
        <position position="1"/>
    </location>
</feature>
<keyword evidence="2" id="KW-0175">Coiled coil</keyword>
<evidence type="ECO:0000256" key="1">
    <source>
        <dbReference type="ARBA" id="ARBA00022443"/>
    </source>
</evidence>
<dbReference type="InterPro" id="IPR036028">
    <property type="entry name" value="SH3-like_dom_sf"/>
</dbReference>
<comment type="caution">
    <text evidence="6">The sequence shown here is derived from an EMBL/GenBank/DDBJ whole genome shotgun (WGS) entry which is preliminary data.</text>
</comment>
<evidence type="ECO:0000256" key="2">
    <source>
        <dbReference type="ARBA" id="ARBA00023054"/>
    </source>
</evidence>
<protein>
    <recommendedName>
        <fullName evidence="5">SH3 domain-containing protein</fullName>
    </recommendedName>
</protein>
<evidence type="ECO:0000313" key="7">
    <source>
        <dbReference type="Proteomes" id="UP000663848"/>
    </source>
</evidence>
<keyword evidence="1 3" id="KW-0728">SH3 domain</keyword>
<dbReference type="EMBL" id="CAJOBR010033535">
    <property type="protein sequence ID" value="CAF5003549.1"/>
    <property type="molecule type" value="Genomic_DNA"/>
</dbReference>
<evidence type="ECO:0000256" key="4">
    <source>
        <dbReference type="SAM" id="MobiDB-lite"/>
    </source>
</evidence>
<accession>A0A822AJ27</accession>
<evidence type="ECO:0000259" key="5">
    <source>
        <dbReference type="PROSITE" id="PS50002"/>
    </source>
</evidence>
<evidence type="ECO:0000256" key="3">
    <source>
        <dbReference type="PROSITE-ProRule" id="PRU00192"/>
    </source>
</evidence>
<feature type="compositionally biased region" description="Basic and acidic residues" evidence="4">
    <location>
        <begin position="17"/>
        <end position="27"/>
    </location>
</feature>
<dbReference type="PANTHER" id="PTHR14166">
    <property type="entry name" value="SLIT-ROBO RHO GTPASE ACTIVATING PROTEIN"/>
    <property type="match status" value="1"/>
</dbReference>
<dbReference type="SUPFAM" id="SSF50044">
    <property type="entry name" value="SH3-domain"/>
    <property type="match status" value="1"/>
</dbReference>
<proteinExistence type="predicted"/>
<dbReference type="PROSITE" id="PS50002">
    <property type="entry name" value="SH3"/>
    <property type="match status" value="1"/>
</dbReference>
<gene>
    <name evidence="6" type="ORF">QYT958_LOCUS38385</name>
</gene>
<dbReference type="Pfam" id="PF00018">
    <property type="entry name" value="SH3_1"/>
    <property type="match status" value="1"/>
</dbReference>
<organism evidence="6 7">
    <name type="scientific">Rotaria socialis</name>
    <dbReference type="NCBI Taxonomy" id="392032"/>
    <lineage>
        <taxon>Eukaryota</taxon>
        <taxon>Metazoa</taxon>
        <taxon>Spiralia</taxon>
        <taxon>Gnathifera</taxon>
        <taxon>Rotifera</taxon>
        <taxon>Eurotatoria</taxon>
        <taxon>Bdelloidea</taxon>
        <taxon>Philodinida</taxon>
        <taxon>Philodinidae</taxon>
        <taxon>Rotaria</taxon>
    </lineage>
</organism>
<dbReference type="AlphaFoldDB" id="A0A822AJ27"/>
<feature type="compositionally biased region" description="Acidic residues" evidence="4">
    <location>
        <begin position="1"/>
        <end position="16"/>
    </location>
</feature>
<dbReference type="Gene3D" id="2.30.30.40">
    <property type="entry name" value="SH3 Domains"/>
    <property type="match status" value="1"/>
</dbReference>
<name>A0A822AJ27_9BILA</name>
<dbReference type="PRINTS" id="PR00452">
    <property type="entry name" value="SH3DOMAIN"/>
</dbReference>